<comment type="caution">
    <text evidence="2">The sequence shown here is derived from an EMBL/GenBank/DDBJ whole genome shotgun (WGS) entry which is preliminary data.</text>
</comment>
<dbReference type="AlphaFoldDB" id="A0A846MV54"/>
<feature type="transmembrane region" description="Helical" evidence="1">
    <location>
        <begin position="145"/>
        <end position="165"/>
    </location>
</feature>
<name>A0A846MV54_9PROT</name>
<keyword evidence="3" id="KW-1185">Reference proteome</keyword>
<keyword evidence="1" id="KW-0472">Membrane</keyword>
<dbReference type="RefSeq" id="WP_167080667.1">
    <property type="nucleotide sequence ID" value="NZ_BAAADC010000001.1"/>
</dbReference>
<feature type="transmembrane region" description="Helical" evidence="1">
    <location>
        <begin position="107"/>
        <end position="124"/>
    </location>
</feature>
<gene>
    <name evidence="2" type="ORF">FHS83_000561</name>
</gene>
<proteinExistence type="predicted"/>
<accession>A0A846MV54</accession>
<keyword evidence="1" id="KW-1133">Transmembrane helix</keyword>
<protein>
    <submittedName>
        <fullName evidence="2">Uncharacterized protein</fullName>
    </submittedName>
</protein>
<feature type="transmembrane region" description="Helical" evidence="1">
    <location>
        <begin position="44"/>
        <end position="64"/>
    </location>
</feature>
<evidence type="ECO:0000313" key="2">
    <source>
        <dbReference type="EMBL" id="NIK87243.1"/>
    </source>
</evidence>
<keyword evidence="1" id="KW-0812">Transmembrane</keyword>
<reference evidence="2 3" key="1">
    <citation type="submission" date="2020-03" db="EMBL/GenBank/DDBJ databases">
        <title>Genomic Encyclopedia of Type Strains, Phase IV (KMG-IV): sequencing the most valuable type-strain genomes for metagenomic binning, comparative biology and taxonomic classification.</title>
        <authorList>
            <person name="Goeker M."/>
        </authorList>
    </citation>
    <scope>NUCLEOTIDE SEQUENCE [LARGE SCALE GENOMIC DNA]</scope>
    <source>
        <strain evidence="2 3">DSM 19867</strain>
    </source>
</reference>
<feature type="transmembrane region" description="Helical" evidence="1">
    <location>
        <begin position="12"/>
        <end position="32"/>
    </location>
</feature>
<dbReference type="EMBL" id="JAASRM010000001">
    <property type="protein sequence ID" value="NIK87243.1"/>
    <property type="molecule type" value="Genomic_DNA"/>
</dbReference>
<feature type="transmembrane region" description="Helical" evidence="1">
    <location>
        <begin position="76"/>
        <end position="95"/>
    </location>
</feature>
<organism evidence="2 3">
    <name type="scientific">Rhizomicrobium palustre</name>
    <dbReference type="NCBI Taxonomy" id="189966"/>
    <lineage>
        <taxon>Bacteria</taxon>
        <taxon>Pseudomonadati</taxon>
        <taxon>Pseudomonadota</taxon>
        <taxon>Alphaproteobacteria</taxon>
        <taxon>Micropepsales</taxon>
        <taxon>Micropepsaceae</taxon>
        <taxon>Rhizomicrobium</taxon>
    </lineage>
</organism>
<sequence>MPPVAEAPKRYFIEFNAVMVLYAATVIGRKYVVQNIDNSILRDLIVASPVLPVILTALVVYRFYCRMDEYHKRQLLEALAMSAGVTAVFVASWGFLEDIGAPKLGLMSAWIVIAVSWAGAALVIGFKDKAIDGAHKAIRRSLTTLAVVVGGTASFAGIGIAAGFATPFWELALIAIALLIVRIGSAVFSKSGTC</sequence>
<dbReference type="Proteomes" id="UP000570514">
    <property type="component" value="Unassembled WGS sequence"/>
</dbReference>
<evidence type="ECO:0000256" key="1">
    <source>
        <dbReference type="SAM" id="Phobius"/>
    </source>
</evidence>
<evidence type="ECO:0000313" key="3">
    <source>
        <dbReference type="Proteomes" id="UP000570514"/>
    </source>
</evidence>
<feature type="transmembrane region" description="Helical" evidence="1">
    <location>
        <begin position="171"/>
        <end position="189"/>
    </location>
</feature>